<sequence length="214" mass="23829">MFKKFNPKEDVASNTIIKSSTQRMIRLKLTQQFPALSQPIYDPDCPPEEEPPPAEPSTATDDADQKPTQTTLLESLWPKKESLNLLKCREHVSILTCKKVPLFFQHFDGPYFPTLKLLHQYPMLLPHVQVDRGAIKFVLSGANIMCPGLTSPGARLPDDLPAQTPVAVHAEGKSSACAIGFTQKSTLDMRTVNKGVGVDNLHWLGDDLWIIQEI</sequence>
<evidence type="ECO:0000256" key="4">
    <source>
        <dbReference type="SAM" id="MobiDB-lite"/>
    </source>
</evidence>
<evidence type="ECO:0000259" key="5">
    <source>
        <dbReference type="SMART" id="SM00359"/>
    </source>
</evidence>
<dbReference type="PANTHER" id="PTHR22798:SF0">
    <property type="entry name" value="MALIGNANT T-CELL-AMPLIFIED SEQUENCE 1"/>
    <property type="match status" value="1"/>
</dbReference>
<evidence type="ECO:0000313" key="9">
    <source>
        <dbReference type="Proteomes" id="UP000235392"/>
    </source>
</evidence>
<comment type="function">
    <text evidence="3">Involved in translation.</text>
</comment>
<dbReference type="InterPro" id="IPR041366">
    <property type="entry name" value="Pre-PUA"/>
</dbReference>
<keyword evidence="8" id="KW-1185">Reference proteome</keyword>
<dbReference type="PIRSF" id="PIRSF005067">
    <property type="entry name" value="Tma_RNA-bind_prd"/>
    <property type="match status" value="1"/>
</dbReference>
<dbReference type="PANTHER" id="PTHR22798">
    <property type="entry name" value="MCT-1 PROTEIN"/>
    <property type="match status" value="1"/>
</dbReference>
<name>A0A2N5S8D6_9BASI</name>
<dbReference type="EMBL" id="PGCJ01001102">
    <property type="protein sequence ID" value="PLW09493.1"/>
    <property type="molecule type" value="Genomic_DNA"/>
</dbReference>
<dbReference type="Gene3D" id="3.10.400.20">
    <property type="match status" value="1"/>
</dbReference>
<evidence type="ECO:0000313" key="6">
    <source>
        <dbReference type="EMBL" id="PLW09493.1"/>
    </source>
</evidence>
<gene>
    <name evidence="6" type="ORF">PCANC_22318</name>
    <name evidence="7" type="ORF">PCASD_06281</name>
</gene>
<dbReference type="Pfam" id="PF26292">
    <property type="entry name" value="PUA_elF2D"/>
    <property type="match status" value="1"/>
</dbReference>
<keyword evidence="2 3" id="KW-0963">Cytoplasm</keyword>
<dbReference type="PROSITE" id="PS50890">
    <property type="entry name" value="PUA"/>
    <property type="match status" value="1"/>
</dbReference>
<dbReference type="InterPro" id="IPR048248">
    <property type="entry name" value="PUA_eIF2d-like"/>
</dbReference>
<dbReference type="AlphaFoldDB" id="A0A2N5S8D6"/>
<dbReference type="InterPro" id="IPR015947">
    <property type="entry name" value="PUA-like_sf"/>
</dbReference>
<comment type="subcellular location">
    <subcellularLocation>
        <location evidence="1 3">Cytoplasm</location>
    </subcellularLocation>
</comment>
<protein>
    <recommendedName>
        <fullName evidence="3">Translation machinery-associated protein 20</fullName>
    </recommendedName>
</protein>
<comment type="similarity">
    <text evidence="3">Belongs to the TMA20 family.</text>
</comment>
<evidence type="ECO:0000256" key="1">
    <source>
        <dbReference type="ARBA" id="ARBA00004496"/>
    </source>
</evidence>
<dbReference type="Proteomes" id="UP000235392">
    <property type="component" value="Unassembled WGS sequence"/>
</dbReference>
<dbReference type="GO" id="GO:0003723">
    <property type="term" value="F:RNA binding"/>
    <property type="evidence" value="ECO:0007669"/>
    <property type="project" value="InterPro"/>
</dbReference>
<evidence type="ECO:0000313" key="7">
    <source>
        <dbReference type="EMBL" id="PLW45564.1"/>
    </source>
</evidence>
<dbReference type="EMBL" id="PGCI01000047">
    <property type="protein sequence ID" value="PLW45564.1"/>
    <property type="molecule type" value="Genomic_DNA"/>
</dbReference>
<evidence type="ECO:0000256" key="3">
    <source>
        <dbReference type="PIRNR" id="PIRNR005067"/>
    </source>
</evidence>
<accession>A0A2N5S8D6</accession>
<proteinExistence type="inferred from homology"/>
<evidence type="ECO:0000256" key="2">
    <source>
        <dbReference type="ARBA" id="ARBA00022490"/>
    </source>
</evidence>
<dbReference type="Pfam" id="PF17832">
    <property type="entry name" value="Pre-PUA"/>
    <property type="match status" value="2"/>
</dbReference>
<organism evidence="6 8">
    <name type="scientific">Puccinia coronata f. sp. avenae</name>
    <dbReference type="NCBI Taxonomy" id="200324"/>
    <lineage>
        <taxon>Eukaryota</taxon>
        <taxon>Fungi</taxon>
        <taxon>Dikarya</taxon>
        <taxon>Basidiomycota</taxon>
        <taxon>Pucciniomycotina</taxon>
        <taxon>Pucciniomycetes</taxon>
        <taxon>Pucciniales</taxon>
        <taxon>Pucciniaceae</taxon>
        <taxon>Puccinia</taxon>
    </lineage>
</organism>
<dbReference type="GO" id="GO:0001731">
    <property type="term" value="P:formation of translation preinitiation complex"/>
    <property type="evidence" value="ECO:0007669"/>
    <property type="project" value="TreeGrafter"/>
</dbReference>
<reference evidence="8 9" key="1">
    <citation type="submission" date="2017-11" db="EMBL/GenBank/DDBJ databases">
        <title>De novo assembly and phasing of dikaryotic genomes from two isolates of Puccinia coronata f. sp. avenae, the causal agent of oat crown rust.</title>
        <authorList>
            <person name="Miller M.E."/>
            <person name="Zhang Y."/>
            <person name="Omidvar V."/>
            <person name="Sperschneider J."/>
            <person name="Schwessinger B."/>
            <person name="Raley C."/>
            <person name="Palmer J.M."/>
            <person name="Garnica D."/>
            <person name="Upadhyaya N."/>
            <person name="Rathjen J."/>
            <person name="Taylor J.M."/>
            <person name="Park R.F."/>
            <person name="Dodds P.N."/>
            <person name="Hirsch C.D."/>
            <person name="Kianian S.F."/>
            <person name="Figueroa M."/>
        </authorList>
    </citation>
    <scope>NUCLEOTIDE SEQUENCE [LARGE SCALE GENOMIC DNA]</scope>
    <source>
        <strain evidence="6">12NC29</strain>
        <strain evidence="7">12SD80</strain>
    </source>
</reference>
<evidence type="ECO:0000313" key="8">
    <source>
        <dbReference type="Proteomes" id="UP000235388"/>
    </source>
</evidence>
<dbReference type="InterPro" id="IPR016437">
    <property type="entry name" value="MCT-1/Tma20"/>
</dbReference>
<dbReference type="Proteomes" id="UP000235388">
    <property type="component" value="Unassembled WGS sequence"/>
</dbReference>
<feature type="domain" description="PUA" evidence="5">
    <location>
        <begin position="126"/>
        <end position="205"/>
    </location>
</feature>
<dbReference type="SUPFAM" id="SSF88697">
    <property type="entry name" value="PUA domain-like"/>
    <property type="match status" value="1"/>
</dbReference>
<dbReference type="CDD" id="cd11609">
    <property type="entry name" value="MCT1_N"/>
    <property type="match status" value="1"/>
</dbReference>
<dbReference type="OrthoDB" id="10249667at2759"/>
<dbReference type="GO" id="GO:0005737">
    <property type="term" value="C:cytoplasm"/>
    <property type="evidence" value="ECO:0007669"/>
    <property type="project" value="UniProtKB-SubCell"/>
</dbReference>
<dbReference type="SMART" id="SM00359">
    <property type="entry name" value="PUA"/>
    <property type="match status" value="1"/>
</dbReference>
<dbReference type="NCBIfam" id="TIGR00451">
    <property type="entry name" value="unchar_dom_2"/>
    <property type="match status" value="1"/>
</dbReference>
<dbReference type="InterPro" id="IPR004521">
    <property type="entry name" value="Uncharacterised_CHP00451"/>
</dbReference>
<dbReference type="InterPro" id="IPR002478">
    <property type="entry name" value="PUA"/>
</dbReference>
<comment type="caution">
    <text evidence="6">The sequence shown here is derived from an EMBL/GenBank/DDBJ whole genome shotgun (WGS) entry which is preliminary data.</text>
</comment>
<dbReference type="STRING" id="200324.A0A2N5S8D6"/>
<feature type="region of interest" description="Disordered" evidence="4">
    <location>
        <begin position="37"/>
        <end position="66"/>
    </location>
</feature>
<dbReference type="CDD" id="cd21155">
    <property type="entry name" value="PUA_MCTS-1-like"/>
    <property type="match status" value="1"/>
</dbReference>